<evidence type="ECO:0000313" key="3">
    <source>
        <dbReference type="Proteomes" id="UP001418222"/>
    </source>
</evidence>
<comment type="caution">
    <text evidence="2">The sequence shown here is derived from an EMBL/GenBank/DDBJ whole genome shotgun (WGS) entry which is preliminary data.</text>
</comment>
<protein>
    <submittedName>
        <fullName evidence="2">Uncharacterized protein</fullName>
    </submittedName>
</protein>
<dbReference type="EMBL" id="JBBWWQ010000006">
    <property type="protein sequence ID" value="KAK8944220.1"/>
    <property type="molecule type" value="Genomic_DNA"/>
</dbReference>
<organism evidence="2 3">
    <name type="scientific">Platanthera zijinensis</name>
    <dbReference type="NCBI Taxonomy" id="2320716"/>
    <lineage>
        <taxon>Eukaryota</taxon>
        <taxon>Viridiplantae</taxon>
        <taxon>Streptophyta</taxon>
        <taxon>Embryophyta</taxon>
        <taxon>Tracheophyta</taxon>
        <taxon>Spermatophyta</taxon>
        <taxon>Magnoliopsida</taxon>
        <taxon>Liliopsida</taxon>
        <taxon>Asparagales</taxon>
        <taxon>Orchidaceae</taxon>
        <taxon>Orchidoideae</taxon>
        <taxon>Orchideae</taxon>
        <taxon>Orchidinae</taxon>
        <taxon>Platanthera</taxon>
    </lineage>
</organism>
<proteinExistence type="predicted"/>
<reference evidence="2 3" key="1">
    <citation type="journal article" date="2022" name="Nat. Plants">
        <title>Genomes of leafy and leafless Platanthera orchids illuminate the evolution of mycoheterotrophy.</title>
        <authorList>
            <person name="Li M.H."/>
            <person name="Liu K.W."/>
            <person name="Li Z."/>
            <person name="Lu H.C."/>
            <person name="Ye Q.L."/>
            <person name="Zhang D."/>
            <person name="Wang J.Y."/>
            <person name="Li Y.F."/>
            <person name="Zhong Z.M."/>
            <person name="Liu X."/>
            <person name="Yu X."/>
            <person name="Liu D.K."/>
            <person name="Tu X.D."/>
            <person name="Liu B."/>
            <person name="Hao Y."/>
            <person name="Liao X.Y."/>
            <person name="Jiang Y.T."/>
            <person name="Sun W.H."/>
            <person name="Chen J."/>
            <person name="Chen Y.Q."/>
            <person name="Ai Y."/>
            <person name="Zhai J.W."/>
            <person name="Wu S.S."/>
            <person name="Zhou Z."/>
            <person name="Hsiao Y.Y."/>
            <person name="Wu W.L."/>
            <person name="Chen Y.Y."/>
            <person name="Lin Y.F."/>
            <person name="Hsu J.L."/>
            <person name="Li C.Y."/>
            <person name="Wang Z.W."/>
            <person name="Zhao X."/>
            <person name="Zhong W.Y."/>
            <person name="Ma X.K."/>
            <person name="Ma L."/>
            <person name="Huang J."/>
            <person name="Chen G.Z."/>
            <person name="Huang M.Z."/>
            <person name="Huang L."/>
            <person name="Peng D.H."/>
            <person name="Luo Y.B."/>
            <person name="Zou S.Q."/>
            <person name="Chen S.P."/>
            <person name="Lan S."/>
            <person name="Tsai W.C."/>
            <person name="Van de Peer Y."/>
            <person name="Liu Z.J."/>
        </authorList>
    </citation>
    <scope>NUCLEOTIDE SEQUENCE [LARGE SCALE GENOMIC DNA]</scope>
    <source>
        <strain evidence="2">Lor287</strain>
    </source>
</reference>
<sequence>MSLLPTPPSSRSSTPPITNSSLPVTLPLGQERSGMQRCEKFFERLVKTWVACRCYPRSPQAGAQRLP</sequence>
<feature type="compositionally biased region" description="Low complexity" evidence="1">
    <location>
        <begin position="9"/>
        <end position="21"/>
    </location>
</feature>
<keyword evidence="3" id="KW-1185">Reference proteome</keyword>
<accession>A0AAP0BM24</accession>
<evidence type="ECO:0000313" key="2">
    <source>
        <dbReference type="EMBL" id="KAK8944220.1"/>
    </source>
</evidence>
<gene>
    <name evidence="2" type="ORF">KSP39_PZI008333</name>
</gene>
<dbReference type="AlphaFoldDB" id="A0AAP0BM24"/>
<name>A0AAP0BM24_9ASPA</name>
<feature type="region of interest" description="Disordered" evidence="1">
    <location>
        <begin position="1"/>
        <end position="26"/>
    </location>
</feature>
<evidence type="ECO:0000256" key="1">
    <source>
        <dbReference type="SAM" id="MobiDB-lite"/>
    </source>
</evidence>
<dbReference type="Proteomes" id="UP001418222">
    <property type="component" value="Unassembled WGS sequence"/>
</dbReference>